<dbReference type="SFLD" id="SFLDS00019">
    <property type="entry name" value="Glutathione_Transferase_(cytos"/>
    <property type="match status" value="1"/>
</dbReference>
<proteinExistence type="evidence at transcript level"/>
<dbReference type="InterPro" id="IPR004045">
    <property type="entry name" value="Glutathione_S-Trfase_N"/>
</dbReference>
<dbReference type="PROSITE" id="PS50404">
    <property type="entry name" value="GST_NTER"/>
    <property type="match status" value="1"/>
</dbReference>
<dbReference type="Gene3D" id="1.20.1050.10">
    <property type="match status" value="1"/>
</dbReference>
<dbReference type="GO" id="GO:0006749">
    <property type="term" value="P:glutathione metabolic process"/>
    <property type="evidence" value="ECO:0007669"/>
    <property type="project" value="TreeGrafter"/>
</dbReference>
<dbReference type="FunFam" id="3.40.30.10:FF:000034">
    <property type="entry name" value="glutathione S-transferase 1"/>
    <property type="match status" value="1"/>
</dbReference>
<evidence type="ECO:0000256" key="1">
    <source>
        <dbReference type="ARBA" id="ARBA00011738"/>
    </source>
</evidence>
<protein>
    <submittedName>
        <fullName evidence="4">Putative glutathione S-transferase epsilon class member 10</fullName>
    </submittedName>
</protein>
<evidence type="ECO:0000259" key="3">
    <source>
        <dbReference type="PROSITE" id="PS50405"/>
    </source>
</evidence>
<dbReference type="SFLD" id="SFLDG00358">
    <property type="entry name" value="Main_(cytGST)"/>
    <property type="match status" value="1"/>
</dbReference>
<dbReference type="InterPro" id="IPR040079">
    <property type="entry name" value="Glutathione_S-Trfase"/>
</dbReference>
<accession>A0A1P8PEV4</accession>
<evidence type="ECO:0000313" key="4">
    <source>
        <dbReference type="EMBL" id="APX61038.1"/>
    </source>
</evidence>
<dbReference type="SFLD" id="SFLDG01153">
    <property type="entry name" value="Main.4:_Theta-like"/>
    <property type="match status" value="1"/>
</dbReference>
<dbReference type="Pfam" id="PF00043">
    <property type="entry name" value="GST_C"/>
    <property type="match status" value="1"/>
</dbReference>
<reference evidence="4" key="2">
    <citation type="submission" date="2016-01" db="EMBL/GenBank/DDBJ databases">
        <authorList>
            <person name="Oliw E.H."/>
        </authorList>
    </citation>
    <scope>NUCLEOTIDE SEQUENCE</scope>
</reference>
<evidence type="ECO:0000259" key="2">
    <source>
        <dbReference type="PROSITE" id="PS50404"/>
    </source>
</evidence>
<dbReference type="SUPFAM" id="SSF52833">
    <property type="entry name" value="Thioredoxin-like"/>
    <property type="match status" value="1"/>
</dbReference>
<dbReference type="Pfam" id="PF13417">
    <property type="entry name" value="GST_N_3"/>
    <property type="match status" value="1"/>
</dbReference>
<dbReference type="FunFam" id="1.20.1050.10:FF:000007">
    <property type="entry name" value="Glutathione S-transferase 1-1"/>
    <property type="match status" value="1"/>
</dbReference>
<dbReference type="PANTHER" id="PTHR43969:SF3">
    <property type="entry name" value="GLUTATHIONE S TRANSFERASE E11, ISOFORM A-RELATED"/>
    <property type="match status" value="1"/>
</dbReference>
<dbReference type="PROSITE" id="PS50405">
    <property type="entry name" value="GST_CTER"/>
    <property type="match status" value="1"/>
</dbReference>
<organism evidence="4">
    <name type="scientific">Leptinotarsa decemlineata</name>
    <name type="common">Colorado potato beetle</name>
    <name type="synonym">Doryphora decemlineata</name>
    <dbReference type="NCBI Taxonomy" id="7539"/>
    <lineage>
        <taxon>Eukaryota</taxon>
        <taxon>Metazoa</taxon>
        <taxon>Ecdysozoa</taxon>
        <taxon>Arthropoda</taxon>
        <taxon>Hexapoda</taxon>
        <taxon>Insecta</taxon>
        <taxon>Pterygota</taxon>
        <taxon>Neoptera</taxon>
        <taxon>Endopterygota</taxon>
        <taxon>Coleoptera</taxon>
        <taxon>Polyphaga</taxon>
        <taxon>Cucujiformia</taxon>
        <taxon>Chrysomeloidea</taxon>
        <taxon>Chrysomelidae</taxon>
        <taxon>Chrysomelinae</taxon>
        <taxon>Doryphorini</taxon>
        <taxon>Leptinotarsa</taxon>
    </lineage>
</organism>
<comment type="subunit">
    <text evidence="1">Homodimer.</text>
</comment>
<dbReference type="CDD" id="cd03045">
    <property type="entry name" value="GST_N_Delta_Epsilon"/>
    <property type="match status" value="1"/>
</dbReference>
<dbReference type="InterPro" id="IPR036249">
    <property type="entry name" value="Thioredoxin-like_sf"/>
</dbReference>
<keyword evidence="4" id="KW-0808">Transferase</keyword>
<dbReference type="InterPro" id="IPR036282">
    <property type="entry name" value="Glutathione-S-Trfase_C_sf"/>
</dbReference>
<dbReference type="AlphaFoldDB" id="A0A1P8PEV4"/>
<dbReference type="OrthoDB" id="2309723at2759"/>
<dbReference type="InterPro" id="IPR010987">
    <property type="entry name" value="Glutathione-S-Trfase_C-like"/>
</dbReference>
<dbReference type="CDD" id="cd03177">
    <property type="entry name" value="GST_C_Delta_Epsilon"/>
    <property type="match status" value="1"/>
</dbReference>
<feature type="domain" description="GST C-terminal" evidence="3">
    <location>
        <begin position="88"/>
        <end position="214"/>
    </location>
</feature>
<sequence length="215" mass="24047">MRVTLHGYNLSPPVRATLLTLKALGLEYNHIPVSPAAKQHLTPEYLKLNPLHTIPTLEDGDFVIYDSHAIIAYLADKYADGGALYPKDVEKRALVNRRTYFGCGTLFPKFMEVIRAFLAGAKSISKDFITRLTEVYPLLETLLENSTYVAGEELSLADFSVVSTVTSMNTVVPLATNRYPNIIKWIERLQELPFYFEGNQEGVDKLAAAIKSMMS</sequence>
<dbReference type="InterPro" id="IPR004046">
    <property type="entry name" value="GST_C"/>
</dbReference>
<dbReference type="EMBL" id="KU522319">
    <property type="protein sequence ID" value="APX61038.1"/>
    <property type="molecule type" value="mRNA"/>
</dbReference>
<reference evidence="4" key="1">
    <citation type="journal article" date="2016" name="Pestic. Biochem. Physiol.">
        <title>Identification of glutathione S-transferase genes in Leptinotarsa decemlineata and their expression patterns under stress of three insecticides.</title>
        <authorList>
            <person name="Han J.B."/>
            <person name="Li G.Q."/>
            <person name="Wan P.J."/>
            <person name="Zhu T.T."/>
            <person name="Meng Q.W."/>
        </authorList>
    </citation>
    <scope>NUCLEOTIDE SEQUENCE</scope>
</reference>
<dbReference type="Gene3D" id="3.40.30.10">
    <property type="entry name" value="Glutaredoxin"/>
    <property type="match status" value="1"/>
</dbReference>
<dbReference type="SUPFAM" id="SSF47616">
    <property type="entry name" value="GST C-terminal domain-like"/>
    <property type="match status" value="1"/>
</dbReference>
<feature type="domain" description="GST N-terminal" evidence="2">
    <location>
        <begin position="1"/>
        <end position="82"/>
    </location>
</feature>
<dbReference type="GO" id="GO:0004364">
    <property type="term" value="F:glutathione transferase activity"/>
    <property type="evidence" value="ECO:0007669"/>
    <property type="project" value="TreeGrafter"/>
</dbReference>
<dbReference type="PANTHER" id="PTHR43969">
    <property type="entry name" value="GLUTATHIONE S TRANSFERASE D10, ISOFORM A-RELATED"/>
    <property type="match status" value="1"/>
</dbReference>
<name>A0A1P8PEV4_LEPDE</name>